<feature type="compositionally biased region" description="Pro residues" evidence="1">
    <location>
        <begin position="681"/>
        <end position="701"/>
    </location>
</feature>
<dbReference type="EMBL" id="BAABFR010000022">
    <property type="protein sequence ID" value="GAA4390362.1"/>
    <property type="molecule type" value="Genomic_DNA"/>
</dbReference>
<dbReference type="InterPro" id="IPR003593">
    <property type="entry name" value="AAA+_ATPase"/>
</dbReference>
<reference evidence="4" key="1">
    <citation type="journal article" date="2019" name="Int. J. Syst. Evol. Microbiol.">
        <title>The Global Catalogue of Microorganisms (GCM) 10K type strain sequencing project: providing services to taxonomists for standard genome sequencing and annotation.</title>
        <authorList>
            <consortium name="The Broad Institute Genomics Platform"/>
            <consortium name="The Broad Institute Genome Sequencing Center for Infectious Disease"/>
            <person name="Wu L."/>
            <person name="Ma J."/>
        </authorList>
    </citation>
    <scope>NUCLEOTIDE SEQUENCE [LARGE SCALE GENOMIC DNA]</scope>
    <source>
        <strain evidence="4">JCM 17688</strain>
    </source>
</reference>
<feature type="region of interest" description="Disordered" evidence="1">
    <location>
        <begin position="393"/>
        <end position="420"/>
    </location>
</feature>
<keyword evidence="4" id="KW-1185">Reference proteome</keyword>
<dbReference type="InterPro" id="IPR002789">
    <property type="entry name" value="HerA_central"/>
</dbReference>
<comment type="caution">
    <text evidence="3">The sequence shown here is derived from an EMBL/GenBank/DDBJ whole genome shotgun (WGS) entry which is preliminary data.</text>
</comment>
<feature type="domain" description="AAA+ ATPase" evidence="2">
    <location>
        <begin position="723"/>
        <end position="1060"/>
    </location>
</feature>
<proteinExistence type="predicted"/>
<evidence type="ECO:0000256" key="1">
    <source>
        <dbReference type="SAM" id="MobiDB-lite"/>
    </source>
</evidence>
<evidence type="ECO:0000313" key="3">
    <source>
        <dbReference type="EMBL" id="GAA4390362.1"/>
    </source>
</evidence>
<organism evidence="3 4">
    <name type="scientific">Tsukamurella soli</name>
    <dbReference type="NCBI Taxonomy" id="644556"/>
    <lineage>
        <taxon>Bacteria</taxon>
        <taxon>Bacillati</taxon>
        <taxon>Actinomycetota</taxon>
        <taxon>Actinomycetes</taxon>
        <taxon>Mycobacteriales</taxon>
        <taxon>Tsukamurellaceae</taxon>
        <taxon>Tsukamurella</taxon>
    </lineage>
</organism>
<feature type="compositionally biased region" description="Low complexity" evidence="1">
    <location>
        <begin position="616"/>
        <end position="646"/>
    </location>
</feature>
<dbReference type="InterPro" id="IPR027417">
    <property type="entry name" value="P-loop_NTPase"/>
</dbReference>
<dbReference type="Proteomes" id="UP001500635">
    <property type="component" value="Unassembled WGS sequence"/>
</dbReference>
<sequence>MAKLPPELAALRKVRLSWAPNYEDVWSQDHNLHVAGLHEDVWDELELALEDAVESDATCPLGLVLTGTKGAGKTHLLSEFRGEVQRRGQFFVLLEMLDATDFWRTLLTSFKESLGRPSPEPDHATQLGDLLHRLADNAGLGRVARRSIAGHSVVTPELLDEFVAALPAGLHAEHGVLRALVLLAARDSHMADIGTAFLYNIDDEDSARDRSAWGMPKSGTPASETVRSISTLMATVGATVLAIDQIDTLVAQSNSSVTATGDNDGAAIDLLANGLMMLREGLRRTVTVVCMLPSAWEIIATRSTASVPERFRKAPRLKGLPDGAIARAIVLRRLGAAYLKQQFAPPYPTWPVLPGAFDSASNFTPREVLRTVDAHIQKCIRTRTVTELASFTAAQPDRPQPADAPVPDSRDPIAAPVPDVPTGTLDTIDALYARYRASARVEDVAGNQATADKQMPALLRAGLQAWAREQGGDFEIETGRGKGPLDARLRESLGVDTDDERHWAFRAIPATNALAVISRVRDAANSALTAGVSRRQLYLLRTGPWPSGPKTAAVVQEALERGAHVLPLEIDDLRALRALDALIKDNPEGLDEWLLARRPGHDIGLLRELPGGEPVSAAAETSDSTSSTPDTVAVPAAAPEPNRPAEAPTPQPPAHAAPSLWKAPASPAEAPQPSDEAVPETPAPPRPFTPSSPESPVPVSPTDPIAIGRGPGGMPAFIKPADLRRHTAIFAGSGSGKTVLIRRLVEECALRGVSSIVLDPNNDLARLGDAWPQPPSGWWSGDARRASEYLDSVDVVVWTPRRTDGRPLVFQPLPDFPAIRDNEQQFDQAVDAALGALERYAGIASTGPKREQQRAVMKEALRAYAKISEHPTLGGYTDYLSDWHNAGLSQIGTVDKLAPGLATTLRASMINNPLLGGAGEPVSPELLLTPAAGKRARVSVISLVGLPDEEQRQSFISQLQLALFAWVKRHPSDAPVGWLLVMDEAQQIAPSGPRTATTASTQLLASQARKYGLGLIFATQSPKGIDNKIVGNAGTQFYGRMQASAQIQAAREIAQARGGNVDGIGRLGRGQFFLATDSGMQRIQAPNCLSLHPASPPTEDEVIELAHRLAVQDPEVAART</sequence>
<feature type="compositionally biased region" description="Low complexity" evidence="1">
    <location>
        <begin position="656"/>
        <end position="680"/>
    </location>
</feature>
<protein>
    <submittedName>
        <fullName evidence="3">DUF87 domain-containing protein</fullName>
    </submittedName>
</protein>
<dbReference type="PANTHER" id="PTHR42957">
    <property type="entry name" value="HELICASE MJ1565-RELATED"/>
    <property type="match status" value="1"/>
</dbReference>
<dbReference type="SMART" id="SM00382">
    <property type="entry name" value="AAA"/>
    <property type="match status" value="2"/>
</dbReference>
<accession>A0ABP8JGX1</accession>
<dbReference type="Pfam" id="PF01935">
    <property type="entry name" value="DUF87"/>
    <property type="match status" value="1"/>
</dbReference>
<dbReference type="SUPFAM" id="SSF52540">
    <property type="entry name" value="P-loop containing nucleoside triphosphate hydrolases"/>
    <property type="match status" value="2"/>
</dbReference>
<evidence type="ECO:0000259" key="2">
    <source>
        <dbReference type="SMART" id="SM00382"/>
    </source>
</evidence>
<name>A0ABP8JGX1_9ACTN</name>
<evidence type="ECO:0000313" key="4">
    <source>
        <dbReference type="Proteomes" id="UP001500635"/>
    </source>
</evidence>
<dbReference type="InterPro" id="IPR008571">
    <property type="entry name" value="HerA-like"/>
</dbReference>
<feature type="region of interest" description="Disordered" evidence="1">
    <location>
        <begin position="605"/>
        <end position="713"/>
    </location>
</feature>
<dbReference type="RefSeq" id="WP_344994078.1">
    <property type="nucleotide sequence ID" value="NZ_BAABFR010000022.1"/>
</dbReference>
<dbReference type="CDD" id="cd01127">
    <property type="entry name" value="TrwB_TraG_TraD_VirD4"/>
    <property type="match status" value="1"/>
</dbReference>
<dbReference type="Gene3D" id="3.40.50.300">
    <property type="entry name" value="P-loop containing nucleotide triphosphate hydrolases"/>
    <property type="match status" value="2"/>
</dbReference>
<dbReference type="PANTHER" id="PTHR42957:SF2">
    <property type="entry name" value="HELICASE HERA CENTRAL DOMAIN-CONTAINING PROTEIN"/>
    <property type="match status" value="1"/>
</dbReference>
<gene>
    <name evidence="3" type="ORF">GCM10023147_18230</name>
</gene>
<feature type="domain" description="AAA+ ATPase" evidence="2">
    <location>
        <begin position="59"/>
        <end position="282"/>
    </location>
</feature>